<sequence>MKTKLQSYVLLGFILGAGAGVATPAAAQTTAVTAVKTTAAKYTEEQKVEHLIQLISKMEGATFVRNGSEHAPKAAAAHLEAKWEKHREKIRTARGFVNELASKSGMTGEPYKIRFADGTEKTTNEVLLNELKRLE</sequence>
<keyword evidence="3" id="KW-1185">Reference proteome</keyword>
<reference evidence="3" key="1">
    <citation type="submission" date="2016-10" db="EMBL/GenBank/DDBJ databases">
        <authorList>
            <person name="Varghese N."/>
        </authorList>
    </citation>
    <scope>NUCLEOTIDE SEQUENCE [LARGE SCALE GENOMIC DNA]</scope>
    <source>
        <strain evidence="3">DSM 18820</strain>
    </source>
</reference>
<dbReference type="Proteomes" id="UP000182491">
    <property type="component" value="Unassembled WGS sequence"/>
</dbReference>
<name>A0A1I7JBS1_9BACT</name>
<gene>
    <name evidence="2" type="ORF">SAMN04487941_2693</name>
</gene>
<evidence type="ECO:0000256" key="1">
    <source>
        <dbReference type="SAM" id="SignalP"/>
    </source>
</evidence>
<evidence type="ECO:0000313" key="3">
    <source>
        <dbReference type="Proteomes" id="UP000182491"/>
    </source>
</evidence>
<organism evidence="2 3">
    <name type="scientific">Pontibacter akesuensis</name>
    <dbReference type="NCBI Taxonomy" id="388950"/>
    <lineage>
        <taxon>Bacteria</taxon>
        <taxon>Pseudomonadati</taxon>
        <taxon>Bacteroidota</taxon>
        <taxon>Cytophagia</taxon>
        <taxon>Cytophagales</taxon>
        <taxon>Hymenobacteraceae</taxon>
        <taxon>Pontibacter</taxon>
    </lineage>
</organism>
<evidence type="ECO:0008006" key="4">
    <source>
        <dbReference type="Google" id="ProtNLM"/>
    </source>
</evidence>
<keyword evidence="1" id="KW-0732">Signal</keyword>
<evidence type="ECO:0000313" key="2">
    <source>
        <dbReference type="EMBL" id="SFU82645.1"/>
    </source>
</evidence>
<feature type="chain" id="PRO_5010264283" description="DUF5329 domain-containing protein" evidence="1">
    <location>
        <begin position="28"/>
        <end position="135"/>
    </location>
</feature>
<feature type="signal peptide" evidence="1">
    <location>
        <begin position="1"/>
        <end position="27"/>
    </location>
</feature>
<dbReference type="RefSeq" id="WP_082815213.1">
    <property type="nucleotide sequence ID" value="NZ_BMXC01000003.1"/>
</dbReference>
<dbReference type="AlphaFoldDB" id="A0A1I7JBS1"/>
<dbReference type="Pfam" id="PF17263">
    <property type="entry name" value="DUF5329"/>
    <property type="match status" value="1"/>
</dbReference>
<dbReference type="STRING" id="388950.GCA_001611675_02372"/>
<protein>
    <recommendedName>
        <fullName evidence="4">DUF5329 domain-containing protein</fullName>
    </recommendedName>
</protein>
<dbReference type="OrthoDB" id="851995at2"/>
<proteinExistence type="predicted"/>
<dbReference type="EMBL" id="FPCA01000003">
    <property type="protein sequence ID" value="SFU82645.1"/>
    <property type="molecule type" value="Genomic_DNA"/>
</dbReference>
<accession>A0A1I7JBS1</accession>
<dbReference type="InterPro" id="IPR035242">
    <property type="entry name" value="DUF5329"/>
</dbReference>